<protein>
    <submittedName>
        <fullName evidence="2">Type VI secretion system contractile sheath small subunit</fullName>
    </submittedName>
</protein>
<dbReference type="PIRSF" id="PIRSF028301">
    <property type="entry name" value="UCP028301"/>
    <property type="match status" value="1"/>
</dbReference>
<dbReference type="EMBL" id="JAVFJF020000030">
    <property type="protein sequence ID" value="MEJ8675883.1"/>
    <property type="molecule type" value="Genomic_DNA"/>
</dbReference>
<dbReference type="PANTHER" id="PTHR35850">
    <property type="entry name" value="CYTOPLASMIC PROTEIN-RELATED"/>
    <property type="match status" value="1"/>
</dbReference>
<sequence length="204" mass="22383">MAESTQHKLDRIRPPRVQITYDVEIGNALEKRELPLVVGIMADLAGKQEKPLPKLGERRFVEVDRDNFNQVMSSIAPRVTAQVDNALSDDGSKLNVELNFSHIDDFDPVSIVKQVKPLRRLYEARQKLRDLLTKLDGNDDLDKLLQDVMANTEELQKIRAAQPAAPAAAKAEAPAAPKAEQPVSASPAAEAPAPEPEPETPAAE</sequence>
<feature type="compositionally biased region" description="Low complexity" evidence="1">
    <location>
        <begin position="160"/>
        <end position="192"/>
    </location>
</feature>
<accession>A0ABU8V3W6</accession>
<gene>
    <name evidence="2" type="primary">tssB</name>
    <name evidence="2" type="ORF">QCL97_014195</name>
</gene>
<evidence type="ECO:0000313" key="3">
    <source>
        <dbReference type="Proteomes" id="UP001224516"/>
    </source>
</evidence>
<evidence type="ECO:0000313" key="2">
    <source>
        <dbReference type="EMBL" id="MEJ8675883.1"/>
    </source>
</evidence>
<dbReference type="Pfam" id="PF05591">
    <property type="entry name" value="T6SS_VipA"/>
    <property type="match status" value="1"/>
</dbReference>
<feature type="region of interest" description="Disordered" evidence="1">
    <location>
        <begin position="159"/>
        <end position="204"/>
    </location>
</feature>
<name>A0ABU8V3W6_9NEIS</name>
<proteinExistence type="predicted"/>
<dbReference type="InterPro" id="IPR008312">
    <property type="entry name" value="T6SS_TssB1"/>
</dbReference>
<dbReference type="RefSeq" id="WP_307910017.1">
    <property type="nucleotide sequence ID" value="NZ_JAVFJF020000030.1"/>
</dbReference>
<organism evidence="2 3">
    <name type="scientific">Chromobacterium amazonense</name>
    <dbReference type="NCBI Taxonomy" id="1382803"/>
    <lineage>
        <taxon>Bacteria</taxon>
        <taxon>Pseudomonadati</taxon>
        <taxon>Pseudomonadota</taxon>
        <taxon>Betaproteobacteria</taxon>
        <taxon>Neisseriales</taxon>
        <taxon>Chromobacteriaceae</taxon>
        <taxon>Chromobacterium</taxon>
    </lineage>
</organism>
<dbReference type="Proteomes" id="UP001224516">
    <property type="component" value="Unassembled WGS sequence"/>
</dbReference>
<keyword evidence="3" id="KW-1185">Reference proteome</keyword>
<dbReference type="NCBIfam" id="TIGR03358">
    <property type="entry name" value="VI_chp_5"/>
    <property type="match status" value="1"/>
</dbReference>
<comment type="caution">
    <text evidence="2">The sequence shown here is derived from an EMBL/GenBank/DDBJ whole genome shotgun (WGS) entry which is preliminary data.</text>
</comment>
<reference evidence="2 3" key="1">
    <citation type="submission" date="2023-12" db="EMBL/GenBank/DDBJ databases">
        <title>Evaluation and characterization of a potential secondary metabolite violacein from indigenous Chromobacterium amazonense SAM215.</title>
        <authorList>
            <person name="Tarafdar M.R."/>
            <person name="Abedin S.M."/>
            <person name="Atiqua A."/>
            <person name="Saha A."/>
            <person name="Khan S.N."/>
        </authorList>
    </citation>
    <scope>NUCLEOTIDE SEQUENCE [LARGE SCALE GENOMIC DNA]</scope>
    <source>
        <strain evidence="2 3">SAM215</strain>
    </source>
</reference>
<dbReference type="PANTHER" id="PTHR35850:SF1">
    <property type="entry name" value="TYPE VI SECRETION SYSTEM SHEATH PROTEIN TSSB1"/>
    <property type="match status" value="1"/>
</dbReference>
<evidence type="ECO:0000256" key="1">
    <source>
        <dbReference type="SAM" id="MobiDB-lite"/>
    </source>
</evidence>